<evidence type="ECO:0000313" key="1">
    <source>
        <dbReference type="EMBL" id="QNP40184.1"/>
    </source>
</evidence>
<dbReference type="KEGG" id="lsx:H8B22_11900"/>
<evidence type="ECO:0008006" key="3">
    <source>
        <dbReference type="Google" id="ProtNLM"/>
    </source>
</evidence>
<proteinExistence type="predicted"/>
<accession>A0A7H0FVW8</accession>
<keyword evidence="2" id="KW-1185">Reference proteome</keyword>
<gene>
    <name evidence="1" type="ORF">H8B22_11900</name>
</gene>
<evidence type="ECO:0000313" key="2">
    <source>
        <dbReference type="Proteomes" id="UP000516018"/>
    </source>
</evidence>
<dbReference type="AlphaFoldDB" id="A0A7H0FVW8"/>
<dbReference type="PROSITE" id="PS51257">
    <property type="entry name" value="PROKAR_LIPOPROTEIN"/>
    <property type="match status" value="1"/>
</dbReference>
<dbReference type="Proteomes" id="UP000516018">
    <property type="component" value="Chromosome"/>
</dbReference>
<name>A0A7H0FVW8_9GAMM</name>
<organism evidence="1 2">
    <name type="scientific">Agrilutibacter terrestris</name>
    <dbReference type="NCBI Taxonomy" id="2865112"/>
    <lineage>
        <taxon>Bacteria</taxon>
        <taxon>Pseudomonadati</taxon>
        <taxon>Pseudomonadota</taxon>
        <taxon>Gammaproteobacteria</taxon>
        <taxon>Lysobacterales</taxon>
        <taxon>Lysobacteraceae</taxon>
        <taxon>Agrilutibacter</taxon>
    </lineage>
</organism>
<sequence length="231" mass="23614">MSVIRNTLAATTIGLLVAACGQTDVAPPQSVATPAPASTQARPAPAAFDGTVTLSARLDGGSKPAVVGLTNLPDGTVLMVSLSRKQSSFLAQDKTTVSGGAFRAGPFSQQGSDLNPGKYTIDIGSPLAALQPASVQSAIGDNGSNLKGPLTGPSPVGGTVVDYSTQVAIGGTADADLDAAARDKAKKDLHQWYIDSCDDRCRIVKGVAVKQGKQFDRDACYQQCLAEIPAQ</sequence>
<reference evidence="1 2" key="1">
    <citation type="submission" date="2020-08" db="EMBL/GenBank/DDBJ databases">
        <title>Lysobacter sp. II4 sp. nov., isolated from soil.</title>
        <authorList>
            <person name="Woo C.Y."/>
            <person name="Kim J."/>
        </authorList>
    </citation>
    <scope>NUCLEOTIDE SEQUENCE [LARGE SCALE GENOMIC DNA]</scope>
    <source>
        <strain evidence="1 2">II4</strain>
    </source>
</reference>
<protein>
    <recommendedName>
        <fullName evidence="3">Lipoprotein</fullName>
    </recommendedName>
</protein>
<dbReference type="EMBL" id="CP060820">
    <property type="protein sequence ID" value="QNP40184.1"/>
    <property type="molecule type" value="Genomic_DNA"/>
</dbReference>
<dbReference type="RefSeq" id="WP_187711627.1">
    <property type="nucleotide sequence ID" value="NZ_CP060820.1"/>
</dbReference>